<feature type="compositionally biased region" description="Basic and acidic residues" evidence="1">
    <location>
        <begin position="104"/>
        <end position="121"/>
    </location>
</feature>
<dbReference type="EMBL" id="HG793140">
    <property type="protein sequence ID" value="CRL22159.1"/>
    <property type="molecule type" value="Genomic_DNA"/>
</dbReference>
<evidence type="ECO:0000256" key="1">
    <source>
        <dbReference type="SAM" id="MobiDB-lite"/>
    </source>
</evidence>
<organism evidence="2 3">
    <name type="scientific">Penicillium camemberti (strain FM 013)</name>
    <dbReference type="NCBI Taxonomy" id="1429867"/>
    <lineage>
        <taxon>Eukaryota</taxon>
        <taxon>Fungi</taxon>
        <taxon>Dikarya</taxon>
        <taxon>Ascomycota</taxon>
        <taxon>Pezizomycotina</taxon>
        <taxon>Eurotiomycetes</taxon>
        <taxon>Eurotiomycetidae</taxon>
        <taxon>Eurotiales</taxon>
        <taxon>Aspergillaceae</taxon>
        <taxon>Penicillium</taxon>
    </lineage>
</organism>
<dbReference type="InterPro" id="IPR003607">
    <property type="entry name" value="HD/PDEase_dom"/>
</dbReference>
<accession>A0A0G4P7B8</accession>
<dbReference type="STRING" id="1429867.A0A0G4P7B8"/>
<dbReference type="CDD" id="cd00077">
    <property type="entry name" value="HDc"/>
    <property type="match status" value="1"/>
</dbReference>
<protein>
    <submittedName>
        <fullName evidence="2">Str. FM013</fullName>
    </submittedName>
</protein>
<evidence type="ECO:0000313" key="3">
    <source>
        <dbReference type="Proteomes" id="UP000053732"/>
    </source>
</evidence>
<dbReference type="Proteomes" id="UP000053732">
    <property type="component" value="Unassembled WGS sequence"/>
</dbReference>
<evidence type="ECO:0000313" key="2">
    <source>
        <dbReference type="EMBL" id="CRL22159.1"/>
    </source>
</evidence>
<keyword evidence="3" id="KW-1185">Reference proteome</keyword>
<dbReference type="AlphaFoldDB" id="A0A0G4P7B8"/>
<reference evidence="2 3" key="1">
    <citation type="journal article" date="2014" name="Nat. Commun.">
        <title>Multiple recent horizontal transfers of a large genomic region in cheese making fungi.</title>
        <authorList>
            <person name="Cheeseman K."/>
            <person name="Ropars J."/>
            <person name="Renault P."/>
            <person name="Dupont J."/>
            <person name="Gouzy J."/>
            <person name="Branca A."/>
            <person name="Abraham A.L."/>
            <person name="Ceppi M."/>
            <person name="Conseiller E."/>
            <person name="Debuchy R."/>
            <person name="Malagnac F."/>
            <person name="Goarin A."/>
            <person name="Silar P."/>
            <person name="Lacoste S."/>
            <person name="Sallet E."/>
            <person name="Bensimon A."/>
            <person name="Giraud T."/>
            <person name="Brygoo Y."/>
        </authorList>
    </citation>
    <scope>NUCLEOTIDE SEQUENCE [LARGE SCALE GENOMIC DNA]</scope>
    <source>
        <strain evidence="3">FM 013</strain>
    </source>
</reference>
<gene>
    <name evidence="2" type="ORF">PCAMFM013_S007g000140</name>
</gene>
<feature type="region of interest" description="Disordered" evidence="1">
    <location>
        <begin position="93"/>
        <end position="121"/>
    </location>
</feature>
<proteinExistence type="predicted"/>
<dbReference type="PANTHER" id="PTHR35569:SF1">
    <property type="entry name" value="CYANAMIDE HYDRATASE DDI2-RELATED"/>
    <property type="match status" value="1"/>
</dbReference>
<sequence length="121" mass="13043">MFSPANEYGFTAVPASAQDLITNTPYPASTVSPTPIPETPLAQRINDFDNETFLLACLLHDIGNTEASITATRLSFEFFGGVLALRVLQNNTHEDEDEANVGVHVRERGSPSGLRARDGPA</sequence>
<name>A0A0G4P7B8_PENC3</name>
<dbReference type="SUPFAM" id="SSF109604">
    <property type="entry name" value="HD-domain/PDEase-like"/>
    <property type="match status" value="1"/>
</dbReference>
<dbReference type="PANTHER" id="PTHR35569">
    <property type="entry name" value="CYANAMIDE HYDRATASE DDI2-RELATED"/>
    <property type="match status" value="1"/>
</dbReference>